<reference evidence="1 2" key="1">
    <citation type="journal article" date="2010" name="Appl. Environ. Microbiol.">
        <title>The genome sequence of the crenarchaeon Acidilobus saccharovorans supports a new order, Acidilobales, and suggests an important ecological role in terrestrial acidic hot springs.</title>
        <authorList>
            <person name="Mardanov A.V."/>
            <person name="Svetlitchnyi V.A."/>
            <person name="Beletsky A.V."/>
            <person name="Prokofeva M.I."/>
            <person name="Bonch-Osmolovskaya E.A."/>
            <person name="Ravin N.V."/>
            <person name="Skryabin K.G."/>
        </authorList>
    </citation>
    <scope>NUCLEOTIDE SEQUENCE [LARGE SCALE GENOMIC DNA]</scope>
    <source>
        <strain evidence="2">DSM 16705 / JCM 18335 / VKM B-2471 / 345-15</strain>
    </source>
</reference>
<dbReference type="AlphaFoldDB" id="D9Q2F5"/>
<organism evidence="1 2">
    <name type="scientific">Acidilobus saccharovorans (strain DSM 16705 / JCM 18335 / VKM B-2471 / 345-15)</name>
    <dbReference type="NCBI Taxonomy" id="666510"/>
    <lineage>
        <taxon>Archaea</taxon>
        <taxon>Thermoproteota</taxon>
        <taxon>Thermoprotei</taxon>
        <taxon>Acidilobales</taxon>
        <taxon>Acidilobaceae</taxon>
        <taxon>Acidilobus</taxon>
    </lineage>
</organism>
<dbReference type="OrthoDB" id="376913at2157"/>
<proteinExistence type="predicted"/>
<dbReference type="Proteomes" id="UP000000346">
    <property type="component" value="Chromosome"/>
</dbReference>
<dbReference type="InterPro" id="IPR018247">
    <property type="entry name" value="EF_Hand_1_Ca_BS"/>
</dbReference>
<evidence type="ECO:0000313" key="1">
    <source>
        <dbReference type="EMBL" id="ADL19493.1"/>
    </source>
</evidence>
<protein>
    <submittedName>
        <fullName evidence="1">Uncharacterized protein</fullName>
    </submittedName>
</protein>
<evidence type="ECO:0000313" key="2">
    <source>
        <dbReference type="Proteomes" id="UP000000346"/>
    </source>
</evidence>
<dbReference type="EMBL" id="CP001742">
    <property type="protein sequence ID" value="ADL19493.1"/>
    <property type="molecule type" value="Genomic_DNA"/>
</dbReference>
<dbReference type="GeneID" id="9499335"/>
<dbReference type="KEGG" id="asc:ASAC_1088"/>
<dbReference type="PROSITE" id="PS00018">
    <property type="entry name" value="EF_HAND_1"/>
    <property type="match status" value="1"/>
</dbReference>
<accession>D9Q2F5</accession>
<keyword evidence="2" id="KW-1185">Reference proteome</keyword>
<dbReference type="eggNOG" id="arCOG08618">
    <property type="taxonomic scope" value="Archaea"/>
</dbReference>
<name>D9Q2F5_ACIS3</name>
<dbReference type="InParanoid" id="D9Q2F5"/>
<dbReference type="HOGENOM" id="CLU_1514528_0_0_2"/>
<dbReference type="RefSeq" id="WP_013267005.1">
    <property type="nucleotide sequence ID" value="NC_014374.1"/>
</dbReference>
<sequence>MRLNLDGRVYENPHMIVVGLKKLTGEISFGIVKIDGEFDALPQASSSEDVVEVSSGGTFESDVSGSGVISLNELEDGYIIEFSKVTIKFDVDETTGKVSIKVPRVGILKASKLLLDVGGNVSINLIVSPFVVGAITLSNDGKIKITAGDEVRITSELEDSSVGGSKQLQVQRASGRA</sequence>
<gene>
    <name evidence="1" type="ordered locus">ASAC_1088</name>
</gene>